<evidence type="ECO:0000256" key="1">
    <source>
        <dbReference type="SAM" id="MobiDB-lite"/>
    </source>
</evidence>
<reference evidence="4" key="2">
    <citation type="submission" date="2020-05" db="UniProtKB">
        <authorList>
            <consortium name="EnsemblMetazoa"/>
        </authorList>
    </citation>
    <scope>IDENTIFICATION</scope>
</reference>
<dbReference type="EnsemblMetazoa" id="ASIC009437-RA">
    <property type="protein sequence ID" value="ASIC009437-PA"/>
    <property type="gene ID" value="ASIC009437"/>
</dbReference>
<protein>
    <submittedName>
        <fullName evidence="3 4">Clavaminate synthase-like protein</fullName>
    </submittedName>
</protein>
<accession>A0A084VUY7</accession>
<feature type="compositionally biased region" description="Polar residues" evidence="1">
    <location>
        <begin position="60"/>
        <end position="81"/>
    </location>
</feature>
<gene>
    <name evidence="3" type="ORF">ZHAS_00009437</name>
</gene>
<keyword evidence="2" id="KW-0732">Signal</keyword>
<proteinExistence type="predicted"/>
<keyword evidence="5" id="KW-1185">Reference proteome</keyword>
<evidence type="ECO:0000313" key="3">
    <source>
        <dbReference type="EMBL" id="KFB41781.1"/>
    </source>
</evidence>
<dbReference type="AlphaFoldDB" id="A0A084VUY7"/>
<dbReference type="EMBL" id="KE525156">
    <property type="protein sequence ID" value="KFB41781.1"/>
    <property type="molecule type" value="Genomic_DNA"/>
</dbReference>
<feature type="region of interest" description="Disordered" evidence="1">
    <location>
        <begin position="59"/>
        <end position="87"/>
    </location>
</feature>
<organism evidence="3">
    <name type="scientific">Anopheles sinensis</name>
    <name type="common">Mosquito</name>
    <dbReference type="NCBI Taxonomy" id="74873"/>
    <lineage>
        <taxon>Eukaryota</taxon>
        <taxon>Metazoa</taxon>
        <taxon>Ecdysozoa</taxon>
        <taxon>Arthropoda</taxon>
        <taxon>Hexapoda</taxon>
        <taxon>Insecta</taxon>
        <taxon>Pterygota</taxon>
        <taxon>Neoptera</taxon>
        <taxon>Endopterygota</taxon>
        <taxon>Diptera</taxon>
        <taxon>Nematocera</taxon>
        <taxon>Culicoidea</taxon>
        <taxon>Culicidae</taxon>
        <taxon>Anophelinae</taxon>
        <taxon>Anopheles</taxon>
    </lineage>
</organism>
<dbReference type="VEuPathDB" id="VectorBase:ASIC009437"/>
<evidence type="ECO:0000256" key="2">
    <source>
        <dbReference type="SAM" id="SignalP"/>
    </source>
</evidence>
<name>A0A084VUY7_ANOSI</name>
<dbReference type="Proteomes" id="UP000030765">
    <property type="component" value="Unassembled WGS sequence"/>
</dbReference>
<feature type="signal peptide" evidence="2">
    <location>
        <begin position="1"/>
        <end position="30"/>
    </location>
</feature>
<feature type="chain" id="PRO_5010759901" evidence="2">
    <location>
        <begin position="31"/>
        <end position="87"/>
    </location>
</feature>
<dbReference type="EMBL" id="ATLV01017123">
    <property type="status" value="NOT_ANNOTATED_CDS"/>
    <property type="molecule type" value="Genomic_DNA"/>
</dbReference>
<sequence length="87" mass="9287">MLPVGGRQDAVLNNPTKLALSLACLLLLLANRPPQGSRRVCMENPPKQPSRPLLCGIPTAHSTGQAKAKTAHTQDLTSGHTVRQENV</sequence>
<evidence type="ECO:0000313" key="5">
    <source>
        <dbReference type="Proteomes" id="UP000030765"/>
    </source>
</evidence>
<reference evidence="3 5" key="1">
    <citation type="journal article" date="2014" name="BMC Genomics">
        <title>Genome sequence of Anopheles sinensis provides insight into genetics basis of mosquito competence for malaria parasites.</title>
        <authorList>
            <person name="Zhou D."/>
            <person name="Zhang D."/>
            <person name="Ding G."/>
            <person name="Shi L."/>
            <person name="Hou Q."/>
            <person name="Ye Y."/>
            <person name="Xu Y."/>
            <person name="Zhou H."/>
            <person name="Xiong C."/>
            <person name="Li S."/>
            <person name="Yu J."/>
            <person name="Hong S."/>
            <person name="Yu X."/>
            <person name="Zou P."/>
            <person name="Chen C."/>
            <person name="Chang X."/>
            <person name="Wang W."/>
            <person name="Lv Y."/>
            <person name="Sun Y."/>
            <person name="Ma L."/>
            <person name="Shen B."/>
            <person name="Zhu C."/>
        </authorList>
    </citation>
    <scope>NUCLEOTIDE SEQUENCE [LARGE SCALE GENOMIC DNA]</scope>
</reference>
<evidence type="ECO:0000313" key="4">
    <source>
        <dbReference type="EnsemblMetazoa" id="ASIC009437-PA"/>
    </source>
</evidence>